<dbReference type="EMBL" id="AMZY02000008">
    <property type="protein sequence ID" value="EMS33897.1"/>
    <property type="molecule type" value="Genomic_DNA"/>
</dbReference>
<dbReference type="AlphaFoldDB" id="M7XZI9"/>
<gene>
    <name evidence="2" type="ORF">C943_04216</name>
</gene>
<sequence>MEKFKMINDQFTSPRPSPSGEGADANRRYLFWNEGFKSHRDALIVEKTASI</sequence>
<reference evidence="2" key="1">
    <citation type="submission" date="2013-01" db="EMBL/GenBank/DDBJ databases">
        <title>Genome assembly of Mariniradius saccharolyticus AK6.</title>
        <authorList>
            <person name="Vaidya B."/>
            <person name="Khatri I."/>
            <person name="Tanuku N.R.S."/>
            <person name="Subramanian S."/>
            <person name="Pinnaka A."/>
        </authorList>
    </citation>
    <scope>NUCLEOTIDE SEQUENCE [LARGE SCALE GENOMIC DNA]</scope>
    <source>
        <strain evidence="2">AK6</strain>
    </source>
</reference>
<feature type="region of interest" description="Disordered" evidence="1">
    <location>
        <begin position="1"/>
        <end position="24"/>
    </location>
</feature>
<dbReference type="InParanoid" id="M7XZI9"/>
<comment type="caution">
    <text evidence="2">The sequence shown here is derived from an EMBL/GenBank/DDBJ whole genome shotgun (WGS) entry which is preliminary data.</text>
</comment>
<proteinExistence type="predicted"/>
<dbReference type="STRING" id="1239962.C943_04216"/>
<keyword evidence="3" id="KW-1185">Reference proteome</keyword>
<protein>
    <submittedName>
        <fullName evidence="2">Uncharacterized protein</fullName>
    </submittedName>
</protein>
<evidence type="ECO:0000256" key="1">
    <source>
        <dbReference type="SAM" id="MobiDB-lite"/>
    </source>
</evidence>
<evidence type="ECO:0000313" key="2">
    <source>
        <dbReference type="EMBL" id="EMS33897.1"/>
    </source>
</evidence>
<name>M7XZI9_9BACT</name>
<dbReference type="Proteomes" id="UP000010953">
    <property type="component" value="Unassembled WGS sequence"/>
</dbReference>
<accession>M7XZI9</accession>
<organism evidence="2 3">
    <name type="scientific">Mariniradius saccharolyticus AK6</name>
    <dbReference type="NCBI Taxonomy" id="1239962"/>
    <lineage>
        <taxon>Bacteria</taxon>
        <taxon>Pseudomonadati</taxon>
        <taxon>Bacteroidota</taxon>
        <taxon>Cytophagia</taxon>
        <taxon>Cytophagales</taxon>
        <taxon>Cyclobacteriaceae</taxon>
        <taxon>Mariniradius</taxon>
    </lineage>
</organism>
<evidence type="ECO:0000313" key="3">
    <source>
        <dbReference type="Proteomes" id="UP000010953"/>
    </source>
</evidence>